<keyword evidence="6" id="KW-0863">Zinc-finger</keyword>
<comment type="similarity">
    <text evidence="2">Belongs to the ZC3H14 family.</text>
</comment>
<evidence type="ECO:0000313" key="10">
    <source>
        <dbReference type="Proteomes" id="UP001608902"/>
    </source>
</evidence>
<dbReference type="Gene3D" id="1.20.1390.10">
    <property type="entry name" value="PWI domain"/>
    <property type="match status" value="1"/>
</dbReference>
<keyword evidence="5" id="KW-0677">Repeat</keyword>
<evidence type="ECO:0000256" key="5">
    <source>
        <dbReference type="ARBA" id="ARBA00022737"/>
    </source>
</evidence>
<dbReference type="AlphaFoldDB" id="A0ABD6F4A5"/>
<dbReference type="Proteomes" id="UP001608902">
    <property type="component" value="Unassembled WGS sequence"/>
</dbReference>
<keyword evidence="10" id="KW-1185">Reference proteome</keyword>
<sequence>MTATNSAEVSKKIRAAIRAKLEELGVYVDDELPDYIMVMIANKKEKGQMKEDLQLFLGQNCSRFVEWCVYFYW</sequence>
<evidence type="ECO:0000256" key="6">
    <source>
        <dbReference type="ARBA" id="ARBA00022771"/>
    </source>
</evidence>
<dbReference type="GO" id="GO:0008270">
    <property type="term" value="F:zinc ion binding"/>
    <property type="evidence" value="ECO:0007669"/>
    <property type="project" value="UniProtKB-KW"/>
</dbReference>
<organism evidence="9 10">
    <name type="scientific">Gnathostoma spinigerum</name>
    <dbReference type="NCBI Taxonomy" id="75299"/>
    <lineage>
        <taxon>Eukaryota</taxon>
        <taxon>Metazoa</taxon>
        <taxon>Ecdysozoa</taxon>
        <taxon>Nematoda</taxon>
        <taxon>Chromadorea</taxon>
        <taxon>Rhabditida</taxon>
        <taxon>Spirurina</taxon>
        <taxon>Gnathostomatomorpha</taxon>
        <taxon>Gnathostomatoidea</taxon>
        <taxon>Gnathostomatidae</taxon>
        <taxon>Gnathostoma</taxon>
    </lineage>
</organism>
<evidence type="ECO:0000256" key="3">
    <source>
        <dbReference type="ARBA" id="ARBA00015071"/>
    </source>
</evidence>
<evidence type="ECO:0000313" key="9">
    <source>
        <dbReference type="EMBL" id="MFH4984932.1"/>
    </source>
</evidence>
<dbReference type="InterPro" id="IPR040366">
    <property type="entry name" value="Nab2/ZC3H14"/>
</dbReference>
<dbReference type="EMBL" id="JBGFUD010023764">
    <property type="protein sequence ID" value="MFH4984932.1"/>
    <property type="molecule type" value="Genomic_DNA"/>
</dbReference>
<evidence type="ECO:0000256" key="7">
    <source>
        <dbReference type="ARBA" id="ARBA00022833"/>
    </source>
</evidence>
<reference evidence="9 10" key="1">
    <citation type="submission" date="2024-08" db="EMBL/GenBank/DDBJ databases">
        <title>Gnathostoma spinigerum genome.</title>
        <authorList>
            <person name="Gonzalez-Bertolin B."/>
            <person name="Monzon S."/>
            <person name="Zaballos A."/>
            <person name="Jimenez P."/>
            <person name="Dekumyoy P."/>
            <person name="Varona S."/>
            <person name="Cuesta I."/>
            <person name="Sumanam S."/>
            <person name="Adisakwattana P."/>
            <person name="Gasser R.B."/>
            <person name="Hernandez-Gonzalez A."/>
            <person name="Young N.D."/>
            <person name="Perteguer M.J."/>
        </authorList>
    </citation>
    <scope>NUCLEOTIDE SEQUENCE [LARGE SCALE GENOMIC DNA]</scope>
    <source>
        <strain evidence="9">AL3</strain>
        <tissue evidence="9">Liver</tissue>
    </source>
</reference>
<proteinExistence type="inferred from homology"/>
<evidence type="ECO:0000256" key="4">
    <source>
        <dbReference type="ARBA" id="ARBA00022723"/>
    </source>
</evidence>
<accession>A0ABD6F4A5</accession>
<keyword evidence="4" id="KW-0479">Metal-binding</keyword>
<protein>
    <recommendedName>
        <fullName evidence="3">Zinc finger CCCH domain-containing protein 14</fullName>
    </recommendedName>
</protein>
<name>A0ABD6F4A5_9BILA</name>
<comment type="subcellular location">
    <subcellularLocation>
        <location evidence="1">Nucleus</location>
    </subcellularLocation>
</comment>
<gene>
    <name evidence="9" type="ORF">AB6A40_011641</name>
</gene>
<dbReference type="PANTHER" id="PTHR14738">
    <property type="entry name" value="ZINC FINGER CCCH DOMAIN-CONTAINING PROTEIN 14"/>
    <property type="match status" value="1"/>
</dbReference>
<dbReference type="PANTHER" id="PTHR14738:SF29">
    <property type="entry name" value="ZINC FINGER CCCH DOMAIN-CONTAINING PROTEIN 14"/>
    <property type="match status" value="1"/>
</dbReference>
<evidence type="ECO:0000256" key="2">
    <source>
        <dbReference type="ARBA" id="ARBA00008423"/>
    </source>
</evidence>
<keyword evidence="7" id="KW-0862">Zinc</keyword>
<keyword evidence="8" id="KW-0539">Nucleus</keyword>
<evidence type="ECO:0000256" key="8">
    <source>
        <dbReference type="ARBA" id="ARBA00023242"/>
    </source>
</evidence>
<comment type="caution">
    <text evidence="9">The sequence shown here is derived from an EMBL/GenBank/DDBJ whole genome shotgun (WGS) entry which is preliminary data.</text>
</comment>
<evidence type="ECO:0000256" key="1">
    <source>
        <dbReference type="ARBA" id="ARBA00004123"/>
    </source>
</evidence>
<dbReference type="GO" id="GO:0005634">
    <property type="term" value="C:nucleus"/>
    <property type="evidence" value="ECO:0007669"/>
    <property type="project" value="UniProtKB-SubCell"/>
</dbReference>